<dbReference type="InterPro" id="IPR029063">
    <property type="entry name" value="SAM-dependent_MTases_sf"/>
</dbReference>
<accession>A0ABX7PUB8</accession>
<protein>
    <submittedName>
        <fullName evidence="1">Methyltransferase domain-containing protein</fullName>
    </submittedName>
</protein>
<organism evidence="1 2">
    <name type="scientific">Candidatus Methylacidiphilum infernorum</name>
    <dbReference type="NCBI Taxonomy" id="511746"/>
    <lineage>
        <taxon>Bacteria</taxon>
        <taxon>Pseudomonadati</taxon>
        <taxon>Verrucomicrobiota</taxon>
        <taxon>Methylacidiphilae</taxon>
        <taxon>Methylacidiphilales</taxon>
        <taxon>Methylacidiphilaceae</taxon>
        <taxon>Methylacidiphilum (ex Ratnadevi et al. 2023)</taxon>
    </lineage>
</organism>
<dbReference type="Pfam" id="PF13489">
    <property type="entry name" value="Methyltransf_23"/>
    <property type="match status" value="1"/>
</dbReference>
<dbReference type="EMBL" id="CP065956">
    <property type="protein sequence ID" value="QSR86410.1"/>
    <property type="molecule type" value="Genomic_DNA"/>
</dbReference>
<gene>
    <name evidence="1" type="ORF">EM20IM_07890</name>
</gene>
<dbReference type="SUPFAM" id="SSF53335">
    <property type="entry name" value="S-adenosyl-L-methionine-dependent methyltransferases"/>
    <property type="match status" value="1"/>
</dbReference>
<dbReference type="GO" id="GO:0008168">
    <property type="term" value="F:methyltransferase activity"/>
    <property type="evidence" value="ECO:0007669"/>
    <property type="project" value="UniProtKB-KW"/>
</dbReference>
<proteinExistence type="predicted"/>
<reference evidence="1 2" key="1">
    <citation type="submission" date="2020-12" db="EMBL/GenBank/DDBJ databases">
        <authorList>
            <person name="Awala S.I."/>
            <person name="Gwak J.-H."/>
            <person name="Kim S.-J."/>
            <person name="Rhee S.-K."/>
        </authorList>
    </citation>
    <scope>NUCLEOTIDE SEQUENCE [LARGE SCALE GENOMIC DNA]</scope>
    <source>
        <strain evidence="1 2">IT5</strain>
    </source>
</reference>
<dbReference type="Proteomes" id="UP000663088">
    <property type="component" value="Chromosome"/>
</dbReference>
<evidence type="ECO:0000313" key="1">
    <source>
        <dbReference type="EMBL" id="QSR86410.1"/>
    </source>
</evidence>
<keyword evidence="1" id="KW-0808">Transferase</keyword>
<name>A0ABX7PUB8_9BACT</name>
<dbReference type="Gene3D" id="3.40.50.150">
    <property type="entry name" value="Vaccinia Virus protein VP39"/>
    <property type="match status" value="1"/>
</dbReference>
<keyword evidence="1" id="KW-0489">Methyltransferase</keyword>
<keyword evidence="2" id="KW-1185">Reference proteome</keyword>
<sequence length="76" mass="8640">MDLGAGEGSASKTWLEGYKNKLETICSDVFEFLEQDLNQRFDLVCAVGFLHHIEDYLALIQKAVSLIKPMGYFFSF</sequence>
<dbReference type="GO" id="GO:0032259">
    <property type="term" value="P:methylation"/>
    <property type="evidence" value="ECO:0007669"/>
    <property type="project" value="UniProtKB-KW"/>
</dbReference>
<dbReference type="CDD" id="cd02440">
    <property type="entry name" value="AdoMet_MTases"/>
    <property type="match status" value="1"/>
</dbReference>
<dbReference type="RefSeq" id="WP_206845664.1">
    <property type="nucleotide sequence ID" value="NZ_CP065956.1"/>
</dbReference>
<evidence type="ECO:0000313" key="2">
    <source>
        <dbReference type="Proteomes" id="UP000663088"/>
    </source>
</evidence>